<dbReference type="OrthoDB" id="1700423at2"/>
<evidence type="ECO:0000256" key="1">
    <source>
        <dbReference type="SAM" id="Phobius"/>
    </source>
</evidence>
<dbReference type="PANTHER" id="PTHR37305">
    <property type="entry name" value="INTEGRAL MEMBRANE PROTEIN-RELATED"/>
    <property type="match status" value="1"/>
</dbReference>
<proteinExistence type="predicted"/>
<keyword evidence="1" id="KW-0812">Transmembrane</keyword>
<dbReference type="PANTHER" id="PTHR37305:SF1">
    <property type="entry name" value="MEMBRANE PROTEIN"/>
    <property type="match status" value="1"/>
</dbReference>
<dbReference type="RefSeq" id="WP_123198545.1">
    <property type="nucleotide sequence ID" value="NZ_QICB01000006.1"/>
</dbReference>
<name>A0A3N0AE52_9ACTN</name>
<keyword evidence="1" id="KW-0472">Membrane</keyword>
<feature type="transmembrane region" description="Helical" evidence="1">
    <location>
        <begin position="251"/>
        <end position="274"/>
    </location>
</feature>
<evidence type="ECO:0000313" key="3">
    <source>
        <dbReference type="Proteomes" id="UP000267368"/>
    </source>
</evidence>
<dbReference type="GO" id="GO:0005886">
    <property type="term" value="C:plasma membrane"/>
    <property type="evidence" value="ECO:0007669"/>
    <property type="project" value="UniProtKB-SubCell"/>
</dbReference>
<organism evidence="2 3">
    <name type="scientific">Slackia faecicanis</name>
    <dbReference type="NCBI Taxonomy" id="255723"/>
    <lineage>
        <taxon>Bacteria</taxon>
        <taxon>Bacillati</taxon>
        <taxon>Actinomycetota</taxon>
        <taxon>Coriobacteriia</taxon>
        <taxon>Eggerthellales</taxon>
        <taxon>Eggerthellaceae</taxon>
        <taxon>Slackia</taxon>
    </lineage>
</organism>
<comment type="caution">
    <text evidence="2">The sequence shown here is derived from an EMBL/GenBank/DDBJ whole genome shotgun (WGS) entry which is preliminary data.</text>
</comment>
<feature type="transmembrane region" description="Helical" evidence="1">
    <location>
        <begin position="306"/>
        <end position="328"/>
    </location>
</feature>
<keyword evidence="1" id="KW-1133">Transmembrane helix</keyword>
<feature type="transmembrane region" description="Helical" evidence="1">
    <location>
        <begin position="398"/>
        <end position="416"/>
    </location>
</feature>
<keyword evidence="3" id="KW-1185">Reference proteome</keyword>
<dbReference type="Proteomes" id="UP000267368">
    <property type="component" value="Unassembled WGS sequence"/>
</dbReference>
<dbReference type="EMBL" id="QICB01000006">
    <property type="protein sequence ID" value="RNL19193.1"/>
    <property type="molecule type" value="Genomic_DNA"/>
</dbReference>
<sequence length="422" mass="45283">MFDLVKFELKKIVARKSTRYTCLAIVVVLCAIMTLNVLQTKTVSNTDEILSGFDAIHQRQANAEARAGALTDERIEAETAAYFDLAFSELDSEEVAAMSDAAAYDAVRTAYGEHGARELYGSGYWPWLFSAWNSGGKEPIQVSALIGPSPEVPFYEALAQKTQAILDDGQGGAWTYSEAERAYWTQKQAEVSTPIAYGYAGGWENIMDCMGFLAFAMIAVCVALAPMFAAEYQERTDSVILSSRYGRSKLVAAKLVAAFLFATAYFALCAGIVFAVSLGAHGAGGAGLPIQISAVSSPYDLTMAQAAAIMTAIAYLMTLGFAGLTLLLSSVMRSMLSVFAIDVALVLLTGMMPTGGVGALMHLSALFPTSGLVAPFMFWQYMSYPIGGFVVDLVDMQALVYGALFAACLPLAAVFFRRHQVM</sequence>
<feature type="transmembrane region" description="Helical" evidence="1">
    <location>
        <begin position="20"/>
        <end position="38"/>
    </location>
</feature>
<accession>A0A3N0AE52</accession>
<reference evidence="3" key="1">
    <citation type="submission" date="2018-05" db="EMBL/GenBank/DDBJ databases">
        <title>Genome Sequencing of selected type strains of the family Eggerthellaceae.</title>
        <authorList>
            <person name="Danylec N."/>
            <person name="Stoll D.A."/>
            <person name="Doetsch A."/>
            <person name="Huch M."/>
        </authorList>
    </citation>
    <scope>NUCLEOTIDE SEQUENCE [LARGE SCALE GENOMIC DNA]</scope>
    <source>
        <strain evidence="3">DSM 17537</strain>
    </source>
</reference>
<feature type="transmembrane region" description="Helical" evidence="1">
    <location>
        <begin position="210"/>
        <end position="230"/>
    </location>
</feature>
<dbReference type="Pfam" id="PF12679">
    <property type="entry name" value="ABC2_membrane_2"/>
    <property type="match status" value="1"/>
</dbReference>
<gene>
    <name evidence="2" type="ORF">DMP07_07570</name>
</gene>
<dbReference type="GO" id="GO:0140359">
    <property type="term" value="F:ABC-type transporter activity"/>
    <property type="evidence" value="ECO:0007669"/>
    <property type="project" value="InterPro"/>
</dbReference>
<feature type="transmembrane region" description="Helical" evidence="1">
    <location>
        <begin position="334"/>
        <end position="352"/>
    </location>
</feature>
<dbReference type="AlphaFoldDB" id="A0A3N0AE52"/>
<protein>
    <submittedName>
        <fullName evidence="2">ABC transporter permease</fullName>
    </submittedName>
</protein>
<evidence type="ECO:0000313" key="2">
    <source>
        <dbReference type="EMBL" id="RNL19193.1"/>
    </source>
</evidence>